<gene>
    <name evidence="9" type="ORF">BCD_1001</name>
</gene>
<geneLocation type="plasmid" evidence="9">
    <name>unnamed</name>
</geneLocation>
<evidence type="ECO:0000256" key="1">
    <source>
        <dbReference type="ARBA" id="ARBA00003932"/>
    </source>
</evidence>
<evidence type="ECO:0000256" key="4">
    <source>
        <dbReference type="ARBA" id="ARBA00023136"/>
    </source>
</evidence>
<dbReference type="AlphaFoldDB" id="W5SJG8"/>
<keyword evidence="7 8" id="KW-0449">Lipoprotein</keyword>
<evidence type="ECO:0000256" key="3">
    <source>
        <dbReference type="ARBA" id="ARBA00022729"/>
    </source>
</evidence>
<keyword evidence="6 8" id="KW-0998">Cell outer membrane</keyword>
<evidence type="ECO:0000256" key="5">
    <source>
        <dbReference type="ARBA" id="ARBA00023139"/>
    </source>
</evidence>
<dbReference type="SUPFAM" id="SSF74748">
    <property type="entry name" value="Variable surface antigen VlsE"/>
    <property type="match status" value="1"/>
</dbReference>
<name>W5SJG8_9SPIR</name>
<reference evidence="9" key="1">
    <citation type="submission" date="2013-02" db="EMBL/GenBank/DDBJ databases">
        <title>Comparative genomics of Borrelia species.</title>
        <authorList>
            <person name="Schwan T.G."/>
            <person name="Raffel S.J."/>
            <person name="Porcella S.F."/>
        </authorList>
    </citation>
    <scope>NUCLEOTIDE SEQUENCE</scope>
    <source>
        <strain evidence="9">DOU</strain>
        <plasmid evidence="9">unnamed</plasmid>
    </source>
</reference>
<dbReference type="InterPro" id="IPR000680">
    <property type="entry name" value="Borrelia_lipo"/>
</dbReference>
<evidence type="ECO:0000256" key="2">
    <source>
        <dbReference type="ARBA" id="ARBA00004459"/>
    </source>
</evidence>
<dbReference type="HOGENOM" id="CLU_2477165_0_0_12"/>
<sequence length="87" mass="9398">MVSGADILQAIAKSSEAVDNSKNIEEAKDAAGIAAAKKEDGKTEIKEGAKKDAVIAGGIALRGEGWQRMVNLRLRLKRNLFMQLMEQ</sequence>
<accession>W5SJG8</accession>
<dbReference type="GO" id="GO:0009279">
    <property type="term" value="C:cell outer membrane"/>
    <property type="evidence" value="ECO:0007669"/>
    <property type="project" value="UniProtKB-SubCell"/>
</dbReference>
<evidence type="ECO:0000256" key="6">
    <source>
        <dbReference type="ARBA" id="ARBA00023237"/>
    </source>
</evidence>
<comment type="subcellular location">
    <subcellularLocation>
        <location evidence="2 8">Cell outer membrane</location>
        <topology evidence="2 8">Lipid-anchor</topology>
    </subcellularLocation>
</comment>
<keyword evidence="4 8" id="KW-0472">Membrane</keyword>
<dbReference type="Pfam" id="PF00921">
    <property type="entry name" value="Lipoprotein_2"/>
    <property type="match status" value="1"/>
</dbReference>
<evidence type="ECO:0000256" key="8">
    <source>
        <dbReference type="RuleBase" id="RU363105"/>
    </source>
</evidence>
<dbReference type="EMBL" id="CP004296">
    <property type="protein sequence ID" value="AHH07067.1"/>
    <property type="molecule type" value="Genomic_DNA"/>
</dbReference>
<evidence type="ECO:0000313" key="9">
    <source>
        <dbReference type="EMBL" id="AHH07067.1"/>
    </source>
</evidence>
<organism evidence="9">
    <name type="scientific">Borrelia crocidurae DOU</name>
    <dbReference type="NCBI Taxonomy" id="1293575"/>
    <lineage>
        <taxon>Bacteria</taxon>
        <taxon>Pseudomonadati</taxon>
        <taxon>Spirochaetota</taxon>
        <taxon>Spirochaetia</taxon>
        <taxon>Spirochaetales</taxon>
        <taxon>Borreliaceae</taxon>
        <taxon>Borrelia</taxon>
    </lineage>
</organism>
<evidence type="ECO:0000256" key="7">
    <source>
        <dbReference type="ARBA" id="ARBA00023288"/>
    </source>
</evidence>
<proteinExistence type="predicted"/>
<keyword evidence="9" id="KW-0614">Plasmid</keyword>
<comment type="function">
    <text evidence="1 8">The Vlp and Vsp proteins are antigenically distinct proteins, only one vlp or vsp gene is transcriptionally active at any one time. Switching between these genes is a mechanism of host immune response evasion.</text>
</comment>
<keyword evidence="3" id="KW-0732">Signal</keyword>
<keyword evidence="5 8" id="KW-0564">Palmitate</keyword>
<protein>
    <recommendedName>
        <fullName evidence="8">Variable large protein</fullName>
    </recommendedName>
</protein>